<dbReference type="SUPFAM" id="SSF55874">
    <property type="entry name" value="ATPase domain of HSP90 chaperone/DNA topoisomerase II/histidine kinase"/>
    <property type="match status" value="1"/>
</dbReference>
<keyword evidence="1" id="KW-1133">Transmembrane helix</keyword>
<keyword evidence="1" id="KW-0812">Transmembrane</keyword>
<dbReference type="GO" id="GO:0016301">
    <property type="term" value="F:kinase activity"/>
    <property type="evidence" value="ECO:0007669"/>
    <property type="project" value="UniProtKB-KW"/>
</dbReference>
<dbReference type="Gene3D" id="3.30.565.10">
    <property type="entry name" value="Histidine kinase-like ATPase, C-terminal domain"/>
    <property type="match status" value="1"/>
</dbReference>
<dbReference type="Pfam" id="PF02518">
    <property type="entry name" value="HATPase_c"/>
    <property type="match status" value="1"/>
</dbReference>
<feature type="transmembrane region" description="Helical" evidence="1">
    <location>
        <begin position="36"/>
        <end position="54"/>
    </location>
</feature>
<dbReference type="AlphaFoldDB" id="A0AA40SP87"/>
<keyword evidence="4" id="KW-1185">Reference proteome</keyword>
<feature type="domain" description="Histidine kinase/HSP90-like ATPase" evidence="2">
    <location>
        <begin position="323"/>
        <end position="409"/>
    </location>
</feature>
<keyword evidence="1" id="KW-0472">Membrane</keyword>
<evidence type="ECO:0000313" key="4">
    <source>
        <dbReference type="Proteomes" id="UP000549113"/>
    </source>
</evidence>
<dbReference type="EMBL" id="JACIFH010000001">
    <property type="protein sequence ID" value="MBB4139794.1"/>
    <property type="molecule type" value="Genomic_DNA"/>
</dbReference>
<feature type="transmembrane region" description="Helical" evidence="1">
    <location>
        <begin position="66"/>
        <end position="90"/>
    </location>
</feature>
<dbReference type="InterPro" id="IPR036890">
    <property type="entry name" value="HATPase_C_sf"/>
</dbReference>
<sequence length="413" mass="42958">MATDTVGLPGDPAVRRALGDLTGGAENFTQRRVERIAMIAVAFASAILGTQSFINALSSVQEHPGWHLVLCLIAFIPLAIMIVACLVGVFARVTSAVFAGAFVLVLLAWPAATAGLPADVDAEPWIWYLINVATTAAVIAFRMPLQVVCALLMPLLYGVVRLWQLEFPPPQIVIVVVLDVVFALIFAGVVLTLGWMLRSVAVGIDRTRATAVASYATAAAADAAEKERVAVAALMHDSVLAALIAAERASTPRERALAVSMAREALTRLANADRDAEEGPDEPVPPVSVARAIATAAAEFGVALDVDCDVDETAPPVPGRVARALALAATQAIANAVQHAGGVGLAVRLEADDAGLEVTVSDAGDGFDRDAVPVDRLGIRASIVARVAAVAGRTAIVSDADGTTVTIIWEHPR</sequence>
<feature type="transmembrane region" description="Helical" evidence="1">
    <location>
        <begin position="97"/>
        <end position="118"/>
    </location>
</feature>
<accession>A0AA40SP87</accession>
<evidence type="ECO:0000313" key="3">
    <source>
        <dbReference type="EMBL" id="MBB4139794.1"/>
    </source>
</evidence>
<organism evidence="3 4">
    <name type="scientific">Microbacterium invictum</name>
    <dbReference type="NCBI Taxonomy" id="515415"/>
    <lineage>
        <taxon>Bacteria</taxon>
        <taxon>Bacillati</taxon>
        <taxon>Actinomycetota</taxon>
        <taxon>Actinomycetes</taxon>
        <taxon>Micrococcales</taxon>
        <taxon>Microbacteriaceae</taxon>
        <taxon>Microbacterium</taxon>
    </lineage>
</organism>
<gene>
    <name evidence="3" type="ORF">BKA10_001588</name>
</gene>
<protein>
    <submittedName>
        <fullName evidence="3">Signal transduction histidine kinase</fullName>
    </submittedName>
</protein>
<dbReference type="InterPro" id="IPR003594">
    <property type="entry name" value="HATPase_dom"/>
</dbReference>
<reference evidence="3 4" key="1">
    <citation type="submission" date="2020-08" db="EMBL/GenBank/DDBJ databases">
        <title>Sequencing the genomes of 1000 actinobacteria strains.</title>
        <authorList>
            <person name="Klenk H.-P."/>
        </authorList>
    </citation>
    <scope>NUCLEOTIDE SEQUENCE [LARGE SCALE GENOMIC DNA]</scope>
    <source>
        <strain evidence="3 4">DSM 19600</strain>
    </source>
</reference>
<keyword evidence="3" id="KW-0808">Transferase</keyword>
<dbReference type="Proteomes" id="UP000549113">
    <property type="component" value="Unassembled WGS sequence"/>
</dbReference>
<dbReference type="RefSeq" id="WP_183499412.1">
    <property type="nucleotide sequence ID" value="NZ_BAABCO010000001.1"/>
</dbReference>
<feature type="transmembrane region" description="Helical" evidence="1">
    <location>
        <begin position="171"/>
        <end position="197"/>
    </location>
</feature>
<feature type="transmembrane region" description="Helical" evidence="1">
    <location>
        <begin position="148"/>
        <end position="165"/>
    </location>
</feature>
<proteinExistence type="predicted"/>
<evidence type="ECO:0000256" key="1">
    <source>
        <dbReference type="SAM" id="Phobius"/>
    </source>
</evidence>
<comment type="caution">
    <text evidence="3">The sequence shown here is derived from an EMBL/GenBank/DDBJ whole genome shotgun (WGS) entry which is preliminary data.</text>
</comment>
<evidence type="ECO:0000259" key="2">
    <source>
        <dbReference type="Pfam" id="PF02518"/>
    </source>
</evidence>
<name>A0AA40SP87_9MICO</name>
<keyword evidence="3" id="KW-0418">Kinase</keyword>